<name>A0A0D2IZ83_9EURO</name>
<dbReference type="InterPro" id="IPR036188">
    <property type="entry name" value="FAD/NAD-bd_sf"/>
</dbReference>
<dbReference type="Pfam" id="PF13738">
    <property type="entry name" value="Pyr_redox_3"/>
    <property type="match status" value="1"/>
</dbReference>
<feature type="region of interest" description="Disordered" evidence="4">
    <location>
        <begin position="609"/>
        <end position="643"/>
    </location>
</feature>
<evidence type="ECO:0000256" key="4">
    <source>
        <dbReference type="SAM" id="MobiDB-lite"/>
    </source>
</evidence>
<dbReference type="GO" id="GO:0016491">
    <property type="term" value="F:oxidoreductase activity"/>
    <property type="evidence" value="ECO:0007669"/>
    <property type="project" value="UniProtKB-KW"/>
</dbReference>
<dbReference type="InterPro" id="IPR050346">
    <property type="entry name" value="FMO-like"/>
</dbReference>
<dbReference type="RefSeq" id="XP_016636479.1">
    <property type="nucleotide sequence ID" value="XM_016773009.1"/>
</dbReference>
<keyword evidence="3" id="KW-0560">Oxidoreductase</keyword>
<reference evidence="5 6" key="1">
    <citation type="submission" date="2015-01" db="EMBL/GenBank/DDBJ databases">
        <title>The Genome Sequence of Fonsecaea multimorphosa CBS 102226.</title>
        <authorList>
            <consortium name="The Broad Institute Genomics Platform"/>
            <person name="Cuomo C."/>
            <person name="de Hoog S."/>
            <person name="Gorbushina A."/>
            <person name="Stielow B."/>
            <person name="Teixiera M."/>
            <person name="Abouelleil A."/>
            <person name="Chapman S.B."/>
            <person name="Priest M."/>
            <person name="Young S.K."/>
            <person name="Wortman J."/>
            <person name="Nusbaum C."/>
            <person name="Birren B."/>
        </authorList>
    </citation>
    <scope>NUCLEOTIDE SEQUENCE [LARGE SCALE GENOMIC DNA]</scope>
    <source>
        <strain evidence="5 6">CBS 102226</strain>
    </source>
</reference>
<dbReference type="GeneID" id="27708241"/>
<evidence type="ECO:0000256" key="2">
    <source>
        <dbReference type="ARBA" id="ARBA00022827"/>
    </source>
</evidence>
<keyword evidence="6" id="KW-1185">Reference proteome</keyword>
<evidence type="ECO:0000256" key="3">
    <source>
        <dbReference type="ARBA" id="ARBA00023002"/>
    </source>
</evidence>
<dbReference type="OrthoDB" id="2915840at2759"/>
<keyword evidence="1" id="KW-0285">Flavoprotein</keyword>
<dbReference type="Gene3D" id="3.50.50.60">
    <property type="entry name" value="FAD/NAD(P)-binding domain"/>
    <property type="match status" value="1"/>
</dbReference>
<dbReference type="VEuPathDB" id="FungiDB:Z520_02495"/>
<dbReference type="PANTHER" id="PTHR23023">
    <property type="entry name" value="DIMETHYLANILINE MONOOXYGENASE"/>
    <property type="match status" value="1"/>
</dbReference>
<evidence type="ECO:0008006" key="7">
    <source>
        <dbReference type="Google" id="ProtNLM"/>
    </source>
</evidence>
<accession>A0A0D2IZ83</accession>
<dbReference type="EMBL" id="KN848064">
    <property type="protein sequence ID" value="KIY02357.1"/>
    <property type="molecule type" value="Genomic_DNA"/>
</dbReference>
<gene>
    <name evidence="5" type="ORF">Z520_02495</name>
</gene>
<dbReference type="SUPFAM" id="SSF51905">
    <property type="entry name" value="FAD/NAD(P)-binding domain"/>
    <property type="match status" value="2"/>
</dbReference>
<protein>
    <recommendedName>
        <fullName evidence="7">FAD/NAD(P)-binding domain-containing protein</fullName>
    </recommendedName>
</protein>
<evidence type="ECO:0000313" key="6">
    <source>
        <dbReference type="Proteomes" id="UP000053411"/>
    </source>
</evidence>
<proteinExistence type="predicted"/>
<evidence type="ECO:0000256" key="1">
    <source>
        <dbReference type="ARBA" id="ARBA00022630"/>
    </source>
</evidence>
<dbReference type="Proteomes" id="UP000053411">
    <property type="component" value="Unassembled WGS sequence"/>
</dbReference>
<evidence type="ECO:0000313" key="5">
    <source>
        <dbReference type="EMBL" id="KIY02357.1"/>
    </source>
</evidence>
<keyword evidence="2" id="KW-0274">FAD</keyword>
<dbReference type="AlphaFoldDB" id="A0A0D2IZ83"/>
<organism evidence="5 6">
    <name type="scientific">Fonsecaea multimorphosa CBS 102226</name>
    <dbReference type="NCBI Taxonomy" id="1442371"/>
    <lineage>
        <taxon>Eukaryota</taxon>
        <taxon>Fungi</taxon>
        <taxon>Dikarya</taxon>
        <taxon>Ascomycota</taxon>
        <taxon>Pezizomycotina</taxon>
        <taxon>Eurotiomycetes</taxon>
        <taxon>Chaetothyriomycetidae</taxon>
        <taxon>Chaetothyriales</taxon>
        <taxon>Herpotrichiellaceae</taxon>
        <taxon>Fonsecaea</taxon>
    </lineage>
</organism>
<sequence>MPTHQIPKAQLHVERNQHRHQLTDLELTQGNPKRVWALLSSVTAKSEVISPSGLCAAKTIRECEPEARVKILDSNKTVGGVWSKENIYPGLKTNNIRGGIDFSDFPMHDGFGVPEGQHVSGEAMHEYIKAYAEHFDVLRLIDFESTVAEIWKLKGIQGWNVKLGSGADLQAHKLIIATGVTNVPHRPELSGFQDFGGPIMHSAELGMKGSALTDEPNVETIAVLGGGKSAYDAVHLAGKAGKRVEWIIRKSGKGPEWVFPAHTMGPLQAVREKLPARRFVSFFSPCLWNDGFGWIRNFLHFTKLGKIISQGFWTNLHKATLDDCGMMKDERTKVLEPEQSPFWYGTASGIYSYEKDIYEMLKTGQVRVHREDVLRLSKGAINFVSGFYIKADALVTATGFSAKSTLKFIPDAMHADLGIPSTSYSQAQHSFWQDLIDKADATLASKFPRLVAGPFKSPTSSVIQPFNPGMDREANYTPFRLYRAIAPPGPTRDGDNSLAFISMFSNLANTPRCELQCLWAYAYLNHKLDIDPTTVFDETALMAQYAKHRAPYGHGRFFPDLVFDQVPYMDLLLQDLKLKYWRKGNFFTELFSPYMAKDYKGIVQEWVRKNSSSKKDESSKDSRTKTEDARDLEREPLLNGKAA</sequence>
<feature type="compositionally biased region" description="Basic and acidic residues" evidence="4">
    <location>
        <begin position="613"/>
        <end position="636"/>
    </location>
</feature>